<dbReference type="Proteomes" id="UP001238088">
    <property type="component" value="Unassembled WGS sequence"/>
</dbReference>
<sequence length="180" mass="20989">MFKVTFFLKMDIEELINHLSPKGIILNIKNQLTWKNDDEEFIIEPMSVRGREAQGYRAYFTSNPESGQYLIDHFLGIFPLSISGIEYKMTSSHSQKNLIKIAEDYGLYHGSLYGLFERRKVRVGILPSSEINVQLRNKKFHLSNLANDLREIETVAYGFKRHDFTPFSFSKYPQEELLLS</sequence>
<organism evidence="1 2">
    <name type="scientific">Cytobacillus purgationiresistens</name>
    <dbReference type="NCBI Taxonomy" id="863449"/>
    <lineage>
        <taxon>Bacteria</taxon>
        <taxon>Bacillati</taxon>
        <taxon>Bacillota</taxon>
        <taxon>Bacilli</taxon>
        <taxon>Bacillales</taxon>
        <taxon>Bacillaceae</taxon>
        <taxon>Cytobacillus</taxon>
    </lineage>
</organism>
<dbReference type="EMBL" id="JAUSUB010000013">
    <property type="protein sequence ID" value="MDQ0271224.1"/>
    <property type="molecule type" value="Genomic_DNA"/>
</dbReference>
<keyword evidence="2" id="KW-1185">Reference proteome</keyword>
<gene>
    <name evidence="1" type="ORF">J2S17_003112</name>
</gene>
<accession>A0ABU0AIY0</accession>
<comment type="caution">
    <text evidence="1">The sequence shown here is derived from an EMBL/GenBank/DDBJ whole genome shotgun (WGS) entry which is preliminary data.</text>
</comment>
<proteinExistence type="predicted"/>
<evidence type="ECO:0000313" key="1">
    <source>
        <dbReference type="EMBL" id="MDQ0271224.1"/>
    </source>
</evidence>
<reference evidence="1 2" key="1">
    <citation type="submission" date="2023-07" db="EMBL/GenBank/DDBJ databases">
        <title>Genomic Encyclopedia of Type Strains, Phase IV (KMG-IV): sequencing the most valuable type-strain genomes for metagenomic binning, comparative biology and taxonomic classification.</title>
        <authorList>
            <person name="Goeker M."/>
        </authorList>
    </citation>
    <scope>NUCLEOTIDE SEQUENCE [LARGE SCALE GENOMIC DNA]</scope>
    <source>
        <strain evidence="1 2">DSM 23494</strain>
    </source>
</reference>
<protein>
    <submittedName>
        <fullName evidence="1">Uncharacterized protein</fullName>
    </submittedName>
</protein>
<dbReference type="RefSeq" id="WP_307476233.1">
    <property type="nucleotide sequence ID" value="NZ_JAUSUB010000013.1"/>
</dbReference>
<evidence type="ECO:0000313" key="2">
    <source>
        <dbReference type="Proteomes" id="UP001238088"/>
    </source>
</evidence>
<name>A0ABU0AIY0_9BACI</name>